<feature type="signal peptide" evidence="1">
    <location>
        <begin position="1"/>
        <end position="28"/>
    </location>
</feature>
<reference evidence="3 4" key="1">
    <citation type="submission" date="2020-08" db="EMBL/GenBank/DDBJ databases">
        <title>Genomic Encyclopedia of Type Strains, Phase IV (KMG-IV): sequencing the most valuable type-strain genomes for metagenomic binning, comparative biology and taxonomic classification.</title>
        <authorList>
            <person name="Goeker M."/>
        </authorList>
    </citation>
    <scope>NUCLEOTIDE SEQUENCE [LARGE SCALE GENOMIC DNA]</scope>
    <source>
        <strain evidence="3 4">DSM 105137</strain>
    </source>
</reference>
<keyword evidence="4" id="KW-1185">Reference proteome</keyword>
<organism evidence="3 4">
    <name type="scientific">Neolewinella aquimaris</name>
    <dbReference type="NCBI Taxonomy" id="1835722"/>
    <lineage>
        <taxon>Bacteria</taxon>
        <taxon>Pseudomonadati</taxon>
        <taxon>Bacteroidota</taxon>
        <taxon>Saprospiria</taxon>
        <taxon>Saprospirales</taxon>
        <taxon>Lewinellaceae</taxon>
        <taxon>Neolewinella</taxon>
    </lineage>
</organism>
<feature type="domain" description="Secretion system C-terminal sorting" evidence="2">
    <location>
        <begin position="566"/>
        <end position="641"/>
    </location>
</feature>
<feature type="chain" id="PRO_5032440633" description="Secretion system C-terminal sorting domain-containing protein" evidence="1">
    <location>
        <begin position="29"/>
        <end position="644"/>
    </location>
</feature>
<comment type="caution">
    <text evidence="3">The sequence shown here is derived from an EMBL/GenBank/DDBJ whole genome shotgun (WGS) entry which is preliminary data.</text>
</comment>
<dbReference type="Pfam" id="PF18962">
    <property type="entry name" value="Por_Secre_tail"/>
    <property type="match status" value="1"/>
</dbReference>
<evidence type="ECO:0000259" key="2">
    <source>
        <dbReference type="Pfam" id="PF18962"/>
    </source>
</evidence>
<evidence type="ECO:0000256" key="1">
    <source>
        <dbReference type="SAM" id="SignalP"/>
    </source>
</evidence>
<dbReference type="Gene3D" id="2.60.120.200">
    <property type="match status" value="1"/>
</dbReference>
<accession>A0A840E666</accession>
<dbReference type="AlphaFoldDB" id="A0A840E666"/>
<dbReference type="RefSeq" id="WP_183496781.1">
    <property type="nucleotide sequence ID" value="NZ_JACIFF010000008.1"/>
</dbReference>
<keyword evidence="1" id="KW-0732">Signal</keyword>
<dbReference type="NCBIfam" id="TIGR04183">
    <property type="entry name" value="Por_Secre_tail"/>
    <property type="match status" value="1"/>
</dbReference>
<proteinExistence type="predicted"/>
<dbReference type="Proteomes" id="UP000576209">
    <property type="component" value="Unassembled WGS sequence"/>
</dbReference>
<evidence type="ECO:0000313" key="4">
    <source>
        <dbReference type="Proteomes" id="UP000576209"/>
    </source>
</evidence>
<dbReference type="InterPro" id="IPR026444">
    <property type="entry name" value="Secre_tail"/>
</dbReference>
<sequence length="644" mass="68181">MQVRKSTLHVLLLTVLPFFLLSLSPVHDAVCTINNVRLGGQPGDAYIGPTCDNNGTYRTCFYISGPDLPNNAAAYSITIEGIPYTGAFLQVIGLQEVVVCILGVPGDGTQNVDVTVDAGSGCTYTATDLIDEPKCTCEITDVRVAGQPSDAYIGPTCNNDGTYRTCFYLTGTFLPANAAAYTITVDGVAYSAAFVQVLSPQQVVVCVTGVPGDASADVDVTIDAGNGCTFTATNLFDEPKCTCEITDVRVAGQPSDAYIGPTCNGDGTYRTCFYVTGNLLPSTTAGYEVVVDGTSYPVAFTQVVSPQQIVICVNGIPADGTKGVPVYVRLSGDPECEMLVCPLYDEPVSCPGGDYPPDPVAGAWDVKAIGGAGGGITFDVCDSDEFTITATGASKKNRDEQQLVYQEMCGDAEIVARISSQSGIGWVGLEMRQDLSDNSPMVVLKRKRNPIVRGEYRLTTGGKTGFAQDNRRHDSWLRLVRIGNTFTGYTSTDGQTWKLLFTRKVVMTNCIRVGLFAESLNDRQVTVGVFDEVMISDSPTAPLAAPAAPVAILPAQPEVTPFDFDLFPNPAHHRVSLGLSAFAGQSVVVELRSLTGAVVLRRSFSADDSPAATLDVDRLPPGAYLVSVSSPTGRMVKKLVVGGG</sequence>
<gene>
    <name evidence="3" type="ORF">GGR28_003184</name>
</gene>
<name>A0A840E666_9BACT</name>
<protein>
    <recommendedName>
        <fullName evidence="2">Secretion system C-terminal sorting domain-containing protein</fullName>
    </recommendedName>
</protein>
<dbReference type="EMBL" id="JACIFF010000008">
    <property type="protein sequence ID" value="MBB4080550.1"/>
    <property type="molecule type" value="Genomic_DNA"/>
</dbReference>
<evidence type="ECO:0000313" key="3">
    <source>
        <dbReference type="EMBL" id="MBB4080550.1"/>
    </source>
</evidence>